<feature type="compositionally biased region" description="Polar residues" evidence="1">
    <location>
        <begin position="8"/>
        <end position="21"/>
    </location>
</feature>
<sequence length="157" mass="17203">MSCKSHATDANTRFSAGNSARSAALTANRASTTQPARSNQLEHKISRPRSNASMSPDSSALIDLAPIPATEPRVICSSVMSRHLFLLSELFPPCLYRHKRTALAIRFPSQDSIDRRLGNLETTRDRDFAQASLGLDVAEKRGGSSWHVHANILYAND</sequence>
<evidence type="ECO:0000313" key="2">
    <source>
        <dbReference type="EMBL" id="BAG46508.1"/>
    </source>
</evidence>
<dbReference type="AlphaFoldDB" id="A0A0H3KN89"/>
<proteinExistence type="predicted"/>
<dbReference type="KEGG" id="bmj:BMULJ_04658"/>
<accession>A0A0H3KN89</accession>
<evidence type="ECO:0000313" key="3">
    <source>
        <dbReference type="Proteomes" id="UP000008815"/>
    </source>
</evidence>
<dbReference type="Proteomes" id="UP000008815">
    <property type="component" value="Chromosome 2"/>
</dbReference>
<reference evidence="2 3" key="1">
    <citation type="submission" date="2007-04" db="EMBL/GenBank/DDBJ databases">
        <title>Complete genome sequence of Burkholderia multivorans ATCC 17616.</title>
        <authorList>
            <person name="Ohtsubo Y."/>
            <person name="Yamashita A."/>
            <person name="Kurokawa K."/>
            <person name="Takami H."/>
            <person name="Yuhara S."/>
            <person name="Nishiyama E."/>
            <person name="Endo R."/>
            <person name="Miyazaki R."/>
            <person name="Ono A."/>
            <person name="Yano K."/>
            <person name="Ito M."/>
            <person name="Sota M."/>
            <person name="Yuji N."/>
            <person name="Hattori M."/>
            <person name="Tsuda M."/>
        </authorList>
    </citation>
    <scope>NUCLEOTIDE SEQUENCE [LARGE SCALE GENOMIC DNA]</scope>
    <source>
        <strain evidence="3">ATCC 17616 / 249</strain>
    </source>
</reference>
<dbReference type="HOGENOM" id="CLU_1674603_0_0_4"/>
<feature type="compositionally biased region" description="Polar residues" evidence="1">
    <location>
        <begin position="28"/>
        <end position="39"/>
    </location>
</feature>
<feature type="compositionally biased region" description="Polar residues" evidence="1">
    <location>
        <begin position="48"/>
        <end position="58"/>
    </location>
</feature>
<dbReference type="STRING" id="395019.BMULJ_04658"/>
<gene>
    <name evidence="2" type="ordered locus">BMULJ_04658</name>
</gene>
<keyword evidence="3" id="KW-1185">Reference proteome</keyword>
<protein>
    <submittedName>
        <fullName evidence="2">Bacteriophage protein</fullName>
    </submittedName>
</protein>
<feature type="region of interest" description="Disordered" evidence="1">
    <location>
        <begin position="1"/>
        <end position="58"/>
    </location>
</feature>
<name>A0A0H3KN89_BURM1</name>
<organism evidence="2 3">
    <name type="scientific">Burkholderia multivorans (strain ATCC 17616 / 249)</name>
    <dbReference type="NCBI Taxonomy" id="395019"/>
    <lineage>
        <taxon>Bacteria</taxon>
        <taxon>Pseudomonadati</taxon>
        <taxon>Pseudomonadota</taxon>
        <taxon>Betaproteobacteria</taxon>
        <taxon>Burkholderiales</taxon>
        <taxon>Burkholderiaceae</taxon>
        <taxon>Burkholderia</taxon>
        <taxon>Burkholderia cepacia complex</taxon>
    </lineage>
</organism>
<evidence type="ECO:0000256" key="1">
    <source>
        <dbReference type="SAM" id="MobiDB-lite"/>
    </source>
</evidence>
<dbReference type="EMBL" id="AP009386">
    <property type="protein sequence ID" value="BAG46508.1"/>
    <property type="molecule type" value="Genomic_DNA"/>
</dbReference>